<gene>
    <name evidence="1" type="ORF">BV22DRAFT_1051906</name>
</gene>
<proteinExistence type="predicted"/>
<evidence type="ECO:0000313" key="1">
    <source>
        <dbReference type="EMBL" id="KAH7918180.1"/>
    </source>
</evidence>
<organism evidence="1 2">
    <name type="scientific">Leucogyrophana mollusca</name>
    <dbReference type="NCBI Taxonomy" id="85980"/>
    <lineage>
        <taxon>Eukaryota</taxon>
        <taxon>Fungi</taxon>
        <taxon>Dikarya</taxon>
        <taxon>Basidiomycota</taxon>
        <taxon>Agaricomycotina</taxon>
        <taxon>Agaricomycetes</taxon>
        <taxon>Agaricomycetidae</taxon>
        <taxon>Boletales</taxon>
        <taxon>Boletales incertae sedis</taxon>
        <taxon>Leucogyrophana</taxon>
    </lineage>
</organism>
<protein>
    <submittedName>
        <fullName evidence="1">Uncharacterized protein</fullName>
    </submittedName>
</protein>
<reference evidence="1" key="1">
    <citation type="journal article" date="2021" name="New Phytol.">
        <title>Evolutionary innovations through gain and loss of genes in the ectomycorrhizal Boletales.</title>
        <authorList>
            <person name="Wu G."/>
            <person name="Miyauchi S."/>
            <person name="Morin E."/>
            <person name="Kuo A."/>
            <person name="Drula E."/>
            <person name="Varga T."/>
            <person name="Kohler A."/>
            <person name="Feng B."/>
            <person name="Cao Y."/>
            <person name="Lipzen A."/>
            <person name="Daum C."/>
            <person name="Hundley H."/>
            <person name="Pangilinan J."/>
            <person name="Johnson J."/>
            <person name="Barry K."/>
            <person name="LaButti K."/>
            <person name="Ng V."/>
            <person name="Ahrendt S."/>
            <person name="Min B."/>
            <person name="Choi I.G."/>
            <person name="Park H."/>
            <person name="Plett J.M."/>
            <person name="Magnuson J."/>
            <person name="Spatafora J.W."/>
            <person name="Nagy L.G."/>
            <person name="Henrissat B."/>
            <person name="Grigoriev I.V."/>
            <person name="Yang Z.L."/>
            <person name="Xu J."/>
            <person name="Martin F.M."/>
        </authorList>
    </citation>
    <scope>NUCLEOTIDE SEQUENCE</scope>
    <source>
        <strain evidence="1">KUC20120723A-06</strain>
    </source>
</reference>
<name>A0ACB8AXC5_9AGAM</name>
<keyword evidence="2" id="KW-1185">Reference proteome</keyword>
<evidence type="ECO:0000313" key="2">
    <source>
        <dbReference type="Proteomes" id="UP000790709"/>
    </source>
</evidence>
<accession>A0ACB8AXC5</accession>
<dbReference type="EMBL" id="MU266836">
    <property type="protein sequence ID" value="KAH7918180.1"/>
    <property type="molecule type" value="Genomic_DNA"/>
</dbReference>
<comment type="caution">
    <text evidence="1">The sequence shown here is derived from an EMBL/GenBank/DDBJ whole genome shotgun (WGS) entry which is preliminary data.</text>
</comment>
<sequence>MIVIDIWVPSSNPVLWWSAAGLWLINAIKHSIQTPPMFRQLSRVTAQSHYVDLLRFYAPHDVGGFQSTIEKCSGVVTGSAAIFLLLSPTSWTPFDLNIAVPAECSKPLLTYLMKIGYTISPGNEPHSVSTEYGDTVSLHNILENTSPKRVITISESVSDSTLPPVLGARSTAGMIYATRGGLLCAYPNFTLNHINYCPHGFFPCSYGMDHAPKTDGLSTISSNSSWSSPCDRTCPSLWRRLNGLRDFLVVTWNQCYSPLIPITDQHLIWRLTNTCKNFNCPNQLSRPFAPLAGLCTESDIMAQKMIIVRECAYESTVHFNALLYAKLANEPLLVPLRIDSHIPELFSIDDLDTRAWVRENGIGHRLTFLSQSRTTFTNYPGTSLLLSSAYTVCREHHDAQSMSPNRLLQTLFKLPSNPDSDSSLPKGNLLVIKHAYRDSKEIAENITKDEIPFVNQLIIKSFQLKLLFPSTLAGKDL</sequence>
<dbReference type="Proteomes" id="UP000790709">
    <property type="component" value="Unassembled WGS sequence"/>
</dbReference>